<evidence type="ECO:0000259" key="1">
    <source>
        <dbReference type="Pfam" id="PF00326"/>
    </source>
</evidence>
<evidence type="ECO:0000313" key="2">
    <source>
        <dbReference type="EMBL" id="RHZ43595.1"/>
    </source>
</evidence>
<dbReference type="OrthoDB" id="19653at2759"/>
<feature type="non-terminal residue" evidence="2">
    <location>
        <position position="1"/>
    </location>
</feature>
<dbReference type="Gene3D" id="3.40.50.1820">
    <property type="entry name" value="alpha/beta hydrolase"/>
    <property type="match status" value="1"/>
</dbReference>
<keyword evidence="3" id="KW-1185">Reference proteome</keyword>
<feature type="domain" description="Peptidase S9 prolyl oligopeptidase catalytic" evidence="1">
    <location>
        <begin position="106"/>
        <end position="187"/>
    </location>
</feature>
<protein>
    <recommendedName>
        <fullName evidence="1">Peptidase S9 prolyl oligopeptidase catalytic domain-containing protein</fullName>
    </recommendedName>
</protein>
<dbReference type="SUPFAM" id="SSF53474">
    <property type="entry name" value="alpha/beta-Hydrolases"/>
    <property type="match status" value="1"/>
</dbReference>
<dbReference type="GO" id="GO:0008236">
    <property type="term" value="F:serine-type peptidase activity"/>
    <property type="evidence" value="ECO:0007669"/>
    <property type="project" value="InterPro"/>
</dbReference>
<proteinExistence type="predicted"/>
<comment type="caution">
    <text evidence="2">The sequence shown here is derived from an EMBL/GenBank/DDBJ whole genome shotgun (WGS) entry which is preliminary data.</text>
</comment>
<accession>A0A397FY50</accession>
<dbReference type="GeneID" id="38121995"/>
<dbReference type="EMBL" id="NKHU02000398">
    <property type="protein sequence ID" value="RHZ43595.1"/>
    <property type="molecule type" value="Genomic_DNA"/>
</dbReference>
<dbReference type="Pfam" id="PF00326">
    <property type="entry name" value="Peptidase_S9"/>
    <property type="match status" value="1"/>
</dbReference>
<dbReference type="RefSeq" id="XP_026609876.1">
    <property type="nucleotide sequence ID" value="XM_026753640.1"/>
</dbReference>
<dbReference type="InterPro" id="IPR001375">
    <property type="entry name" value="Peptidase_S9_cat"/>
</dbReference>
<name>A0A397FY50_ASPTH</name>
<sequence length="191" mass="21203">GFDVPRPARAILTFYGAVHFAHPFWTQPLPHVRAKLPPLDESFINRVYEQTPVPTSSAVSLEGQSEAGLSKGPDFSRPRDAFAFTQIADGRVLEACYPGHGGDFGAIDPVENVREGFPPTWIVHGAADRMVPIEVSRVLLERLREKGVECGMTEVPGEDHTFAMGMQVGSRTWELQREGFDFLERVIARDL</sequence>
<dbReference type="GO" id="GO:0006508">
    <property type="term" value="P:proteolysis"/>
    <property type="evidence" value="ECO:0007669"/>
    <property type="project" value="InterPro"/>
</dbReference>
<dbReference type="STRING" id="41047.A0A397FY50"/>
<evidence type="ECO:0000313" key="3">
    <source>
        <dbReference type="Proteomes" id="UP000215305"/>
    </source>
</evidence>
<dbReference type="VEuPathDB" id="FungiDB:CDV56_100021"/>
<dbReference type="Proteomes" id="UP000215305">
    <property type="component" value="Unassembled WGS sequence"/>
</dbReference>
<reference evidence="2" key="1">
    <citation type="submission" date="2018-08" db="EMBL/GenBank/DDBJ databases">
        <title>Draft genome sequence of azole-resistant Aspergillus thermomutatus (Neosartorya pseudofischeri) strain HMR AF 39, isolated from a human nasal aspirate.</title>
        <authorList>
            <person name="Parent-Michaud M."/>
            <person name="Dufresne P.J."/>
            <person name="Fournier E."/>
            <person name="Martineau C."/>
            <person name="Moreira S."/>
            <person name="Perkins V."/>
            <person name="De Repentigny L."/>
            <person name="Dufresne S.F."/>
        </authorList>
    </citation>
    <scope>NUCLEOTIDE SEQUENCE [LARGE SCALE GENOMIC DNA]</scope>
    <source>
        <strain evidence="2">HMR AF 39</strain>
    </source>
</reference>
<dbReference type="InterPro" id="IPR029058">
    <property type="entry name" value="AB_hydrolase_fold"/>
</dbReference>
<gene>
    <name evidence="2" type="ORF">CDV56_100021</name>
</gene>
<dbReference type="AlphaFoldDB" id="A0A397FY50"/>
<organism evidence="2 3">
    <name type="scientific">Aspergillus thermomutatus</name>
    <name type="common">Neosartorya pseudofischeri</name>
    <dbReference type="NCBI Taxonomy" id="41047"/>
    <lineage>
        <taxon>Eukaryota</taxon>
        <taxon>Fungi</taxon>
        <taxon>Dikarya</taxon>
        <taxon>Ascomycota</taxon>
        <taxon>Pezizomycotina</taxon>
        <taxon>Eurotiomycetes</taxon>
        <taxon>Eurotiomycetidae</taxon>
        <taxon>Eurotiales</taxon>
        <taxon>Aspergillaceae</taxon>
        <taxon>Aspergillus</taxon>
        <taxon>Aspergillus subgen. Fumigati</taxon>
    </lineage>
</organism>